<dbReference type="InterPro" id="IPR002591">
    <property type="entry name" value="Phosphodiest/P_Trfase"/>
</dbReference>
<dbReference type="SUPFAM" id="SSF53649">
    <property type="entry name" value="Alkaline phosphatase-like"/>
    <property type="match status" value="2"/>
</dbReference>
<dbReference type="EMBL" id="WVUD01000003">
    <property type="protein sequence ID" value="MYL82143.1"/>
    <property type="molecule type" value="Genomic_DNA"/>
</dbReference>
<proteinExistence type="predicted"/>
<dbReference type="Pfam" id="PF01663">
    <property type="entry name" value="Phosphodiest"/>
    <property type="match status" value="2"/>
</dbReference>
<sequence length="612" mass="65085">MQHPKTFPKAIVLGIDGLDPALCRRLMAQGRLPHLARLAETGRFVALSTANPAQSPVAWTCLATGTNPGRHGIFDFIVRSPGAYLPRLSLTRPGPGGVPQPAYTGETFFETAAKAGLPVTAVRWPVTYPPAFDGVTTLAGLGAPDIKGRLGNYVQYAEDAPQTREAGGRGKFVPVRFADGRAELAVEGPLATVMGKRAAATVSLELTRSDGRLAYTLCGRSGSLEPGQWSPYLPLFFDTGQGGVVRGLTRLWLGSVTPLALYLGPLQIDPSQPHLPIAAPPGYAAELATALGGPYATLGMPEETKGLTDGVMTDEAFLALCDDVTREREAMLDYELGRFREGLLSVVFDTSDRIQHCFWRLHDPAHPLYDAAEAARLGPVIDDHMVRMDAVVGRTMAAAGDDTALFVCSDHGFCSYTRSINLNAWLVREGYLKLTPHDPADSGELFRFVDWPASRAFAMGFGSIYLNVAGREPQGVVTAGEPADSLARELAARLTALTDGNTAPIAAVHRQADLYEGPLAAQAPDLVVGCRPPYRVAWTSAIGGTGGAVFTDNRQKWSGDHCVDASFVPGSLFSNLPLAAAADGVAQTRLAATVCRCLGLTPAQHMAVDLLE</sequence>
<dbReference type="InterPro" id="IPR017850">
    <property type="entry name" value="Alkaline_phosphatase_core_sf"/>
</dbReference>
<protein>
    <submittedName>
        <fullName evidence="1">Phosphodiesterase</fullName>
    </submittedName>
</protein>
<dbReference type="AlphaFoldDB" id="A0A7C9IU70"/>
<name>A0A7C9IU70_9BACT</name>
<reference evidence="1 2" key="1">
    <citation type="submission" date="2020-01" db="EMBL/GenBank/DDBJ databases">
        <title>Genome sequence of Desulfovibrio aerotolerans DSM 16695(T).</title>
        <authorList>
            <person name="Karnachuk O."/>
            <person name="Avakyan M."/>
            <person name="Mardanov A."/>
            <person name="Kadnikov V."/>
            <person name="Ravin N."/>
        </authorList>
    </citation>
    <scope>NUCLEOTIDE SEQUENCE [LARGE SCALE GENOMIC DNA]</scope>
    <source>
        <strain evidence="1 2">DSM 16695</strain>
    </source>
</reference>
<dbReference type="Gene3D" id="3.40.720.10">
    <property type="entry name" value="Alkaline Phosphatase, subunit A"/>
    <property type="match status" value="2"/>
</dbReference>
<evidence type="ECO:0000313" key="2">
    <source>
        <dbReference type="Proteomes" id="UP000482487"/>
    </source>
</evidence>
<dbReference type="OrthoDB" id="9771966at2"/>
<comment type="caution">
    <text evidence="1">The sequence shown here is derived from an EMBL/GenBank/DDBJ whole genome shotgun (WGS) entry which is preliminary data.</text>
</comment>
<organism evidence="1 2">
    <name type="scientific">Solidesulfovibrio aerotolerans</name>
    <dbReference type="NCBI Taxonomy" id="295255"/>
    <lineage>
        <taxon>Bacteria</taxon>
        <taxon>Pseudomonadati</taxon>
        <taxon>Thermodesulfobacteriota</taxon>
        <taxon>Desulfovibrionia</taxon>
        <taxon>Desulfovibrionales</taxon>
        <taxon>Desulfovibrionaceae</taxon>
        <taxon>Solidesulfovibrio</taxon>
    </lineage>
</organism>
<accession>A0A7C9IU70</accession>
<evidence type="ECO:0000313" key="1">
    <source>
        <dbReference type="EMBL" id="MYL82143.1"/>
    </source>
</evidence>
<dbReference type="Proteomes" id="UP000482487">
    <property type="component" value="Unassembled WGS sequence"/>
</dbReference>
<keyword evidence="2" id="KW-1185">Reference proteome</keyword>
<gene>
    <name evidence="1" type="ORF">GTA51_03190</name>
</gene>